<feature type="transmembrane region" description="Helical" evidence="1">
    <location>
        <begin position="57"/>
        <end position="76"/>
    </location>
</feature>
<name>A0ABS3MYZ6_9BACI</name>
<sequence length="77" mass="9124">MLKILRYIFSIVAMLFAVYGLIKSNFELQPYMMFFLGLMVLVMGLEEFKKERKAYGWLFVIVCLFSLYVSIQGFFLN</sequence>
<accession>A0ABS3MYZ6</accession>
<keyword evidence="1" id="KW-1133">Transmembrane helix</keyword>
<dbReference type="Pfam" id="PF13129">
    <property type="entry name" value="DUF3953"/>
    <property type="match status" value="1"/>
</dbReference>
<keyword evidence="3" id="KW-1185">Reference proteome</keyword>
<dbReference type="EMBL" id="JAGDEL010000003">
    <property type="protein sequence ID" value="MBO1511247.1"/>
    <property type="molecule type" value="Genomic_DNA"/>
</dbReference>
<gene>
    <name evidence="2" type="ORF">I7822_06110</name>
</gene>
<protein>
    <submittedName>
        <fullName evidence="2">YczI family protein</fullName>
    </submittedName>
</protein>
<dbReference type="RefSeq" id="WP_207976073.1">
    <property type="nucleotide sequence ID" value="NZ_JAGDEL010000003.1"/>
</dbReference>
<organism evidence="2 3">
    <name type="scientific">Metabacillus bambusae</name>
    <dbReference type="NCBI Taxonomy" id="2795218"/>
    <lineage>
        <taxon>Bacteria</taxon>
        <taxon>Bacillati</taxon>
        <taxon>Bacillota</taxon>
        <taxon>Bacilli</taxon>
        <taxon>Bacillales</taxon>
        <taxon>Bacillaceae</taxon>
        <taxon>Metabacillus</taxon>
    </lineage>
</organism>
<dbReference type="InterPro" id="IPR025018">
    <property type="entry name" value="DUF3953"/>
</dbReference>
<comment type="caution">
    <text evidence="2">The sequence shown here is derived from an EMBL/GenBank/DDBJ whole genome shotgun (WGS) entry which is preliminary data.</text>
</comment>
<feature type="transmembrane region" description="Helical" evidence="1">
    <location>
        <begin position="5"/>
        <end position="22"/>
    </location>
</feature>
<proteinExistence type="predicted"/>
<evidence type="ECO:0000313" key="3">
    <source>
        <dbReference type="Proteomes" id="UP000663981"/>
    </source>
</evidence>
<feature type="transmembrane region" description="Helical" evidence="1">
    <location>
        <begin position="28"/>
        <end position="45"/>
    </location>
</feature>
<evidence type="ECO:0000256" key="1">
    <source>
        <dbReference type="SAM" id="Phobius"/>
    </source>
</evidence>
<keyword evidence="1" id="KW-0472">Membrane</keyword>
<reference evidence="2 3" key="1">
    <citation type="submission" date="2021-03" db="EMBL/GenBank/DDBJ databases">
        <title>Whole genome sequence of Metabacillus bambusae BG109.</title>
        <authorList>
            <person name="Jeong J.W."/>
        </authorList>
    </citation>
    <scope>NUCLEOTIDE SEQUENCE [LARGE SCALE GENOMIC DNA]</scope>
    <source>
        <strain evidence="2 3">BG109</strain>
    </source>
</reference>
<keyword evidence="1" id="KW-0812">Transmembrane</keyword>
<evidence type="ECO:0000313" key="2">
    <source>
        <dbReference type="EMBL" id="MBO1511247.1"/>
    </source>
</evidence>
<dbReference type="Proteomes" id="UP000663981">
    <property type="component" value="Unassembled WGS sequence"/>
</dbReference>